<dbReference type="GO" id="GO:0008270">
    <property type="term" value="F:zinc ion binding"/>
    <property type="evidence" value="ECO:0007669"/>
    <property type="project" value="UniProtKB-KW"/>
</dbReference>
<keyword evidence="18" id="KW-1185">Reference proteome</keyword>
<feature type="region of interest" description="Disordered" evidence="14">
    <location>
        <begin position="554"/>
        <end position="574"/>
    </location>
</feature>
<dbReference type="GO" id="GO:0061630">
    <property type="term" value="F:ubiquitin protein ligase activity"/>
    <property type="evidence" value="ECO:0007669"/>
    <property type="project" value="UniProtKB-EC"/>
</dbReference>
<dbReference type="CDD" id="cd16773">
    <property type="entry name" value="RING-HC_RBR_TRIAD1"/>
    <property type="match status" value="1"/>
</dbReference>
<evidence type="ECO:0000256" key="11">
    <source>
        <dbReference type="ARBA" id="ARBA00022786"/>
    </source>
</evidence>
<dbReference type="InterPro" id="IPR031127">
    <property type="entry name" value="E3_UB_ligase_RBR"/>
</dbReference>
<dbReference type="PROSITE" id="PS50089">
    <property type="entry name" value="ZF_RING_2"/>
    <property type="match status" value="1"/>
</dbReference>
<gene>
    <name evidence="17" type="ORF">DVH24_020270</name>
</gene>
<dbReference type="Pfam" id="PF26200">
    <property type="entry name" value="Rcat_RNF216"/>
    <property type="match status" value="1"/>
</dbReference>
<keyword evidence="10 13" id="KW-0863">Zinc-finger</keyword>
<reference evidence="17 18" key="1">
    <citation type="submission" date="2018-10" db="EMBL/GenBank/DDBJ databases">
        <title>A high-quality apple genome assembly.</title>
        <authorList>
            <person name="Hu J."/>
        </authorList>
    </citation>
    <scope>NUCLEOTIDE SEQUENCE [LARGE SCALE GENOMIC DNA]</scope>
    <source>
        <strain evidence="18">cv. HFTH1</strain>
        <tissue evidence="17">Young leaf</tissue>
    </source>
</reference>
<keyword evidence="11" id="KW-0833">Ubl conjugation pathway</keyword>
<evidence type="ECO:0000259" key="15">
    <source>
        <dbReference type="PROSITE" id="PS50089"/>
    </source>
</evidence>
<dbReference type="InterPro" id="IPR045840">
    <property type="entry name" value="Ariadne"/>
</dbReference>
<evidence type="ECO:0000256" key="2">
    <source>
        <dbReference type="ARBA" id="ARBA00001947"/>
    </source>
</evidence>
<dbReference type="Gene3D" id="3.30.40.10">
    <property type="entry name" value="Zinc/RING finger domain, C3HC4 (zinc finger)"/>
    <property type="match status" value="2"/>
</dbReference>
<evidence type="ECO:0000256" key="5">
    <source>
        <dbReference type="ARBA" id="ARBA00005884"/>
    </source>
</evidence>
<comment type="cofactor">
    <cofactor evidence="2">
        <name>Zn(2+)</name>
        <dbReference type="ChEBI" id="CHEBI:29105"/>
    </cofactor>
</comment>
<evidence type="ECO:0000256" key="1">
    <source>
        <dbReference type="ARBA" id="ARBA00001798"/>
    </source>
</evidence>
<name>A0A498J965_MALDO</name>
<evidence type="ECO:0000256" key="4">
    <source>
        <dbReference type="ARBA" id="ARBA00004906"/>
    </source>
</evidence>
<organism evidence="17 18">
    <name type="scientific">Malus domestica</name>
    <name type="common">Apple</name>
    <name type="synonym">Pyrus malus</name>
    <dbReference type="NCBI Taxonomy" id="3750"/>
    <lineage>
        <taxon>Eukaryota</taxon>
        <taxon>Viridiplantae</taxon>
        <taxon>Streptophyta</taxon>
        <taxon>Embryophyta</taxon>
        <taxon>Tracheophyta</taxon>
        <taxon>Spermatophyta</taxon>
        <taxon>Magnoliopsida</taxon>
        <taxon>eudicotyledons</taxon>
        <taxon>Gunneridae</taxon>
        <taxon>Pentapetalae</taxon>
        <taxon>rosids</taxon>
        <taxon>fabids</taxon>
        <taxon>Rosales</taxon>
        <taxon>Rosaceae</taxon>
        <taxon>Amygdaloideae</taxon>
        <taxon>Maleae</taxon>
        <taxon>Malus</taxon>
    </lineage>
</organism>
<dbReference type="FunFam" id="1.20.120.1750:FF:000013">
    <property type="entry name" value="RBR-type E3 ubiquitin transferase"/>
    <property type="match status" value="1"/>
</dbReference>
<evidence type="ECO:0000256" key="10">
    <source>
        <dbReference type="ARBA" id="ARBA00022771"/>
    </source>
</evidence>
<keyword evidence="7" id="KW-0808">Transferase</keyword>
<dbReference type="InterPro" id="IPR044066">
    <property type="entry name" value="TRIAD_supradom"/>
</dbReference>
<dbReference type="Pfam" id="PF21235">
    <property type="entry name" value="UBA_ARI1"/>
    <property type="match status" value="1"/>
</dbReference>
<accession>A0A498J965</accession>
<comment type="function">
    <text evidence="3">Might act as an E3 ubiquitin-protein ligase, or as part of E3 complex, which accepts ubiquitin from specific E2 ubiquitin-conjugating enzymes and then transfers it to substrates.</text>
</comment>
<evidence type="ECO:0000313" key="17">
    <source>
        <dbReference type="EMBL" id="RXH91247.1"/>
    </source>
</evidence>
<evidence type="ECO:0000256" key="14">
    <source>
        <dbReference type="SAM" id="MobiDB-lite"/>
    </source>
</evidence>
<dbReference type="CDD" id="cd20346">
    <property type="entry name" value="BRcat_RBR_ANKIB1"/>
    <property type="match status" value="1"/>
</dbReference>
<dbReference type="GO" id="GO:0016567">
    <property type="term" value="P:protein ubiquitination"/>
    <property type="evidence" value="ECO:0007669"/>
    <property type="project" value="UniProtKB-UniPathway"/>
</dbReference>
<comment type="similarity">
    <text evidence="5">Belongs to the RBR family. Ariadne subfamily.</text>
</comment>
<dbReference type="EMBL" id="RDQH01000334">
    <property type="protein sequence ID" value="RXH91247.1"/>
    <property type="molecule type" value="Genomic_DNA"/>
</dbReference>
<feature type="domain" description="RING-type" evidence="16">
    <location>
        <begin position="120"/>
        <end position="366"/>
    </location>
</feature>
<evidence type="ECO:0000256" key="7">
    <source>
        <dbReference type="ARBA" id="ARBA00022679"/>
    </source>
</evidence>
<keyword evidence="9" id="KW-0677">Repeat</keyword>
<evidence type="ECO:0000256" key="6">
    <source>
        <dbReference type="ARBA" id="ARBA00012251"/>
    </source>
</evidence>
<evidence type="ECO:0000256" key="3">
    <source>
        <dbReference type="ARBA" id="ARBA00003976"/>
    </source>
</evidence>
<comment type="pathway">
    <text evidence="4">Protein modification; protein ubiquitination.</text>
</comment>
<dbReference type="Pfam" id="PF01485">
    <property type="entry name" value="IBR"/>
    <property type="match status" value="1"/>
</dbReference>
<dbReference type="PROSITE" id="PS51873">
    <property type="entry name" value="TRIAD"/>
    <property type="match status" value="1"/>
</dbReference>
<dbReference type="Proteomes" id="UP000290289">
    <property type="component" value="Chromosome 8"/>
</dbReference>
<dbReference type="Gene3D" id="1.20.120.1750">
    <property type="match status" value="1"/>
</dbReference>
<evidence type="ECO:0000259" key="16">
    <source>
        <dbReference type="PROSITE" id="PS51873"/>
    </source>
</evidence>
<dbReference type="InterPro" id="IPR048962">
    <property type="entry name" value="ARIH1-like_UBL"/>
</dbReference>
<dbReference type="STRING" id="3750.A0A498J965"/>
<dbReference type="PANTHER" id="PTHR11685">
    <property type="entry name" value="RBR FAMILY RING FINGER AND IBR DOMAIN-CONTAINING"/>
    <property type="match status" value="1"/>
</dbReference>
<comment type="caution">
    <text evidence="17">The sequence shown here is derived from an EMBL/GenBank/DDBJ whole genome shotgun (WGS) entry which is preliminary data.</text>
</comment>
<dbReference type="InterPro" id="IPR013083">
    <property type="entry name" value="Znf_RING/FYVE/PHD"/>
</dbReference>
<dbReference type="SUPFAM" id="SSF57850">
    <property type="entry name" value="RING/U-box"/>
    <property type="match status" value="4"/>
</dbReference>
<dbReference type="InterPro" id="IPR001841">
    <property type="entry name" value="Znf_RING"/>
</dbReference>
<comment type="catalytic activity">
    <reaction evidence="1">
        <text>[E2 ubiquitin-conjugating enzyme]-S-ubiquitinyl-L-cysteine + [acceptor protein]-L-lysine = [E2 ubiquitin-conjugating enzyme]-L-cysteine + [acceptor protein]-N(6)-ubiquitinyl-L-lysine.</text>
        <dbReference type="EC" id="2.3.2.31"/>
    </reaction>
</comment>
<proteinExistence type="inferred from homology"/>
<evidence type="ECO:0000256" key="13">
    <source>
        <dbReference type="PROSITE-ProRule" id="PRU00175"/>
    </source>
</evidence>
<evidence type="ECO:0000313" key="18">
    <source>
        <dbReference type="Proteomes" id="UP000290289"/>
    </source>
</evidence>
<dbReference type="Pfam" id="PF19422">
    <property type="entry name" value="Ariadne"/>
    <property type="match status" value="1"/>
</dbReference>
<feature type="compositionally biased region" description="Polar residues" evidence="14">
    <location>
        <begin position="557"/>
        <end position="570"/>
    </location>
</feature>
<dbReference type="AlphaFoldDB" id="A0A498J965"/>
<protein>
    <recommendedName>
        <fullName evidence="6">RBR-type E3 ubiquitin transferase</fullName>
        <ecNumber evidence="6">2.3.2.31</ecNumber>
    </recommendedName>
</protein>
<dbReference type="InterPro" id="IPR002867">
    <property type="entry name" value="IBR_dom"/>
</dbReference>
<keyword evidence="12" id="KW-0862">Zinc</keyword>
<dbReference type="UniPathway" id="UPA00143"/>
<dbReference type="SMART" id="SM00647">
    <property type="entry name" value="IBR"/>
    <property type="match status" value="2"/>
</dbReference>
<evidence type="ECO:0000256" key="12">
    <source>
        <dbReference type="ARBA" id="ARBA00022833"/>
    </source>
</evidence>
<feature type="domain" description="RING-type" evidence="15">
    <location>
        <begin position="124"/>
        <end position="163"/>
    </location>
</feature>
<evidence type="ECO:0000256" key="9">
    <source>
        <dbReference type="ARBA" id="ARBA00022737"/>
    </source>
</evidence>
<keyword evidence="8" id="KW-0479">Metal-binding</keyword>
<dbReference type="EC" id="2.3.2.31" evidence="6"/>
<sequence>MVDEYYVSSDDEEYYDDEDDRQNLELLDYVENYDSLRPEVPTSKVISKESLLAAQKDDVQRAMDVLSLKEYHARTLLIHYRWDVDNVLAVLVEKGKDRLYAEAGVTVVEQDDHVSSQLSSEVMCGICMDEIPADQVTVMDCGHCFCNGCKYSPLHLLYFLMQCANVVIVVEISFVYHCALGWTEHFIVKINDGQSRRIKCMAYKCNAICDEAVIRNLVSARDHSLAEKFERFLLESYIEDNRMVKWCPSVPHCGNAIRIEEDELCEVECACGVQFCFNCLAEAHSPCSCQMWKLWCQKCQDESETVNYIAVNTKPCPKCGKLVEKNGGCNLVSCLCGQPFCWLCGAPTGLNHTWDTIAGHSCGRFKEEEETKLERAKRDLFRYTHYFNRYQAHIDSLKLEATLKQSIQEKISHLEERELTYRDMSWATNALYRLFRSRQIISYSYPFAYYMFSEDICKNEMTVEERTIKQNLFEDQQQQLESNMEKLSLFIEEPFDEYSPDEIMELKMRILNLSTLTDNLCAKLYDCIEDDLLGSLKRTRHSIAPYKSNGVEKASELTVSRDTTTSNSESDLAASNGMDIRNSVCFPVLPNVYP</sequence>
<evidence type="ECO:0000256" key="8">
    <source>
        <dbReference type="ARBA" id="ARBA00022723"/>
    </source>
</evidence>
<dbReference type="CDD" id="cd22586">
    <property type="entry name" value="Rcat_RBR_ARI1-like"/>
    <property type="match status" value="1"/>
</dbReference>